<dbReference type="EMBL" id="CP040079">
    <property type="protein sequence ID" value="QCP55099.1"/>
    <property type="molecule type" value="Genomic_DNA"/>
</dbReference>
<evidence type="ECO:0000256" key="1">
    <source>
        <dbReference type="SAM" id="MobiDB-lite"/>
    </source>
</evidence>
<evidence type="ECO:0000313" key="3">
    <source>
        <dbReference type="Proteomes" id="UP000298656"/>
    </source>
</evidence>
<gene>
    <name evidence="2" type="ORF">FAZ95_38865</name>
</gene>
<name>A0A4P8J7H5_9BURK</name>
<keyword evidence="3" id="KW-1185">Reference proteome</keyword>
<dbReference type="OrthoDB" id="9130074at2"/>
<evidence type="ECO:0000313" key="2">
    <source>
        <dbReference type="EMBL" id="QCP55099.1"/>
    </source>
</evidence>
<dbReference type="KEGG" id="tvl:FAZ95_38865"/>
<proteinExistence type="predicted"/>
<feature type="region of interest" description="Disordered" evidence="1">
    <location>
        <begin position="1"/>
        <end position="20"/>
    </location>
</feature>
<reference evidence="2 3" key="1">
    <citation type="submission" date="2019-05" db="EMBL/GenBank/DDBJ databases">
        <title>Burkholderia sp. DHOD12, isolated from subtropical forest soil.</title>
        <authorList>
            <person name="Gao Z.-H."/>
            <person name="Qiu L.-H."/>
        </authorList>
    </citation>
    <scope>NUCLEOTIDE SEQUENCE [LARGE SCALE GENOMIC DNA]</scope>
    <source>
        <strain evidence="2 3">DHOD12</strain>
    </source>
</reference>
<dbReference type="Proteomes" id="UP000298656">
    <property type="component" value="Chromosome 3"/>
</dbReference>
<accession>A0A4P8J7H5</accession>
<sequence length="193" mass="20402">MFSRDRGGRARVRQKTTITAESPPEIVDANGNVVGVIGLSGFDAYGHDISEGAVVRIGKVPVYLEVSPYSAPGATPSLTQQLYWHSENTYFPNTDCSGPPLIVDYGLLIGNPILTGPYGFRPSALVTTANSATLYIATTGTPTQQIAQSVLNTSAGTALTSPSCRTLGMTVQAYPLGTTVDLQQMFPAPLHIQ</sequence>
<dbReference type="RefSeq" id="WP_137337856.1">
    <property type="nucleotide sequence ID" value="NZ_CP040079.1"/>
</dbReference>
<organism evidence="2 3">
    <name type="scientific">Trinickia violacea</name>
    <dbReference type="NCBI Taxonomy" id="2571746"/>
    <lineage>
        <taxon>Bacteria</taxon>
        <taxon>Pseudomonadati</taxon>
        <taxon>Pseudomonadota</taxon>
        <taxon>Betaproteobacteria</taxon>
        <taxon>Burkholderiales</taxon>
        <taxon>Burkholderiaceae</taxon>
        <taxon>Trinickia</taxon>
    </lineage>
</organism>
<protein>
    <submittedName>
        <fullName evidence="2">Uncharacterized protein</fullName>
    </submittedName>
</protein>
<dbReference type="AlphaFoldDB" id="A0A4P8J7H5"/>